<dbReference type="AlphaFoldDB" id="A0A2S6IM84"/>
<dbReference type="RefSeq" id="WP_104432640.1">
    <property type="nucleotide sequence ID" value="NZ_PTJD01000006.1"/>
</dbReference>
<dbReference type="EMBL" id="PTJD01000006">
    <property type="protein sequence ID" value="PPK95250.1"/>
    <property type="molecule type" value="Genomic_DNA"/>
</dbReference>
<protein>
    <submittedName>
        <fullName evidence="3">Methyltransferase family protein</fullName>
    </submittedName>
</protein>
<keyword evidence="4" id="KW-1185">Reference proteome</keyword>
<reference evidence="3 4" key="1">
    <citation type="submission" date="2018-02" db="EMBL/GenBank/DDBJ databases">
        <title>Genomic Encyclopedia of Archaeal and Bacterial Type Strains, Phase II (KMG-II): from individual species to whole genera.</title>
        <authorList>
            <person name="Goeker M."/>
        </authorList>
    </citation>
    <scope>NUCLEOTIDE SEQUENCE [LARGE SCALE GENOMIC DNA]</scope>
    <source>
        <strain evidence="3 4">DSM 22857</strain>
    </source>
</reference>
<evidence type="ECO:0000313" key="4">
    <source>
        <dbReference type="Proteomes" id="UP000239485"/>
    </source>
</evidence>
<dbReference type="GO" id="GO:0032259">
    <property type="term" value="P:methylation"/>
    <property type="evidence" value="ECO:0007669"/>
    <property type="project" value="UniProtKB-KW"/>
</dbReference>
<proteinExistence type="predicted"/>
<organism evidence="3 4">
    <name type="scientific">Kineococcus xinjiangensis</name>
    <dbReference type="NCBI Taxonomy" id="512762"/>
    <lineage>
        <taxon>Bacteria</taxon>
        <taxon>Bacillati</taxon>
        <taxon>Actinomycetota</taxon>
        <taxon>Actinomycetes</taxon>
        <taxon>Kineosporiales</taxon>
        <taxon>Kineosporiaceae</taxon>
        <taxon>Kineococcus</taxon>
    </lineage>
</organism>
<evidence type="ECO:0000259" key="2">
    <source>
        <dbReference type="Pfam" id="PF13649"/>
    </source>
</evidence>
<keyword evidence="3" id="KW-0489">Methyltransferase</keyword>
<dbReference type="Proteomes" id="UP000239485">
    <property type="component" value="Unassembled WGS sequence"/>
</dbReference>
<dbReference type="Pfam" id="PF13649">
    <property type="entry name" value="Methyltransf_25"/>
    <property type="match status" value="1"/>
</dbReference>
<dbReference type="PANTHER" id="PTHR43861">
    <property type="entry name" value="TRANS-ACONITATE 2-METHYLTRANSFERASE-RELATED"/>
    <property type="match status" value="1"/>
</dbReference>
<evidence type="ECO:0000256" key="1">
    <source>
        <dbReference type="ARBA" id="ARBA00022679"/>
    </source>
</evidence>
<dbReference type="InterPro" id="IPR041698">
    <property type="entry name" value="Methyltransf_25"/>
</dbReference>
<dbReference type="Gene3D" id="3.40.50.150">
    <property type="entry name" value="Vaccinia Virus protein VP39"/>
    <property type="match status" value="1"/>
</dbReference>
<evidence type="ECO:0000313" key="3">
    <source>
        <dbReference type="EMBL" id="PPK95250.1"/>
    </source>
</evidence>
<dbReference type="OrthoDB" id="3366024at2"/>
<dbReference type="InterPro" id="IPR029063">
    <property type="entry name" value="SAM-dependent_MTases_sf"/>
</dbReference>
<name>A0A2S6IM84_9ACTN</name>
<keyword evidence="1 3" id="KW-0808">Transferase</keyword>
<comment type="caution">
    <text evidence="3">The sequence shown here is derived from an EMBL/GenBank/DDBJ whole genome shotgun (WGS) entry which is preliminary data.</text>
</comment>
<dbReference type="GO" id="GO:0008757">
    <property type="term" value="F:S-adenosylmethionine-dependent methyltransferase activity"/>
    <property type="evidence" value="ECO:0007669"/>
    <property type="project" value="InterPro"/>
</dbReference>
<gene>
    <name evidence="3" type="ORF">CLV92_10671</name>
</gene>
<accession>A0A2S6IM84</accession>
<sequence length="249" mass="25724">MSKDRSGSRAAGVLWEGVQRLLAQCPAAEPDGTGGASVVDLGGGTGGLAVRIAALGHRVTVVDPSPDALAALERRSAEAGVTDRVRAVQGDAADLAVLLPEAGADLLLCHGVLEVVEDPLAALRSAHAALRPQGLLSLLVAQWTGAVLARALSGHLAQALELAAGPDHRWGPADPLLRRFDRASATDLTERAGFTVTAVEGTRAFSDLVHSSCAESESDLALLHRLDAEAARSEELLSAAGHLHVHARR</sequence>
<dbReference type="SUPFAM" id="SSF53335">
    <property type="entry name" value="S-adenosyl-L-methionine-dependent methyltransferases"/>
    <property type="match status" value="1"/>
</dbReference>
<dbReference type="CDD" id="cd02440">
    <property type="entry name" value="AdoMet_MTases"/>
    <property type="match status" value="1"/>
</dbReference>
<feature type="domain" description="Methyltransferase" evidence="2">
    <location>
        <begin position="38"/>
        <end position="134"/>
    </location>
</feature>